<reference evidence="2 3" key="2">
    <citation type="submission" date="2020-02" db="EMBL/GenBank/DDBJ databases">
        <title>Candidatus Galacturonibacter soehngenii shows hetero-acetogenic catabolism of galacturonic acid but lacks a canonical carbon monoxide dehydrogenase/acetyl-CoA synthase complex.</title>
        <authorList>
            <person name="Diender M."/>
            <person name="Stouten G.R."/>
            <person name="Petersen J.F."/>
            <person name="Nielsen P.H."/>
            <person name="Dueholm M.S."/>
            <person name="Pronk J.T."/>
            <person name="Van Loosdrecht M.C.M."/>
        </authorList>
    </citation>
    <scope>NUCLEOTIDE SEQUENCE [LARGE SCALE GENOMIC DNA]</scope>
    <source>
        <strain evidence="2">GalUA</strain>
    </source>
</reference>
<keyword evidence="3" id="KW-1185">Reference proteome</keyword>
<evidence type="ECO:0000313" key="3">
    <source>
        <dbReference type="Proteomes" id="UP000461768"/>
    </source>
</evidence>
<keyword evidence="1" id="KW-0175">Coiled coil</keyword>
<reference evidence="2 3" key="1">
    <citation type="submission" date="2019-09" db="EMBL/GenBank/DDBJ databases">
        <authorList>
            <person name="Valk L.C."/>
        </authorList>
    </citation>
    <scope>NUCLEOTIDE SEQUENCE [LARGE SCALE GENOMIC DNA]</scope>
    <source>
        <strain evidence="2">GalUA</strain>
    </source>
</reference>
<protein>
    <submittedName>
        <fullName evidence="2">ATPase</fullName>
    </submittedName>
</protein>
<gene>
    <name evidence="2" type="ORF">F7O84_14995</name>
</gene>
<feature type="coiled-coil region" evidence="1">
    <location>
        <begin position="38"/>
        <end position="65"/>
    </location>
</feature>
<dbReference type="OrthoDB" id="1768593at2"/>
<sequence length="195" mass="22691">MTLEEKLQHFQEFTMQDAREKSNQMLDDYHASMDKIFEEHKEKKLRQAQLEINTETERLKQERNKEVSKQHLHIKRKITRKQEELKEKLFVEVKDLLCKFMESAEYNQLLISQINAAKKFAKDQEIIIYIDPADSSKKTSLEVATNSSLTISEYSFIGGTRATIPARNILIDNSFETKLAEAKANFIFNGGISND</sequence>
<dbReference type="InterPro" id="IPR038495">
    <property type="entry name" value="ATPase_E_C"/>
</dbReference>
<dbReference type="Proteomes" id="UP000461768">
    <property type="component" value="Unassembled WGS sequence"/>
</dbReference>
<dbReference type="Gene3D" id="3.30.2320.30">
    <property type="entry name" value="ATP synthase, E subunit, C-terminal"/>
    <property type="match status" value="1"/>
</dbReference>
<evidence type="ECO:0000313" key="2">
    <source>
        <dbReference type="EMBL" id="KAB1435692.1"/>
    </source>
</evidence>
<comment type="caution">
    <text evidence="2">The sequence shown here is derived from an EMBL/GenBank/DDBJ whole genome shotgun (WGS) entry which is preliminary data.</text>
</comment>
<dbReference type="SUPFAM" id="SSF160527">
    <property type="entry name" value="V-type ATPase subunit E-like"/>
    <property type="match status" value="1"/>
</dbReference>
<proteinExistence type="predicted"/>
<dbReference type="AlphaFoldDB" id="A0A7V7QHW1"/>
<evidence type="ECO:0000256" key="1">
    <source>
        <dbReference type="SAM" id="Coils"/>
    </source>
</evidence>
<name>A0A7V7QHW1_9FIRM</name>
<organism evidence="2 3">
    <name type="scientific">Candidatus Galacturonatibacter soehngenii</name>
    <dbReference type="NCBI Taxonomy" id="2307010"/>
    <lineage>
        <taxon>Bacteria</taxon>
        <taxon>Bacillati</taxon>
        <taxon>Bacillota</taxon>
        <taxon>Clostridia</taxon>
        <taxon>Lachnospirales</taxon>
        <taxon>Lachnospiraceae</taxon>
        <taxon>Candidatus Galacturonatibacter</taxon>
    </lineage>
</organism>
<dbReference type="EMBL" id="WAGX01000007">
    <property type="protein sequence ID" value="KAB1435692.1"/>
    <property type="molecule type" value="Genomic_DNA"/>
</dbReference>
<accession>A0A7V7QHW1</accession>